<accession>A0A7J9FD20</accession>
<feature type="region of interest" description="Disordered" evidence="1">
    <location>
        <begin position="232"/>
        <end position="259"/>
    </location>
</feature>
<feature type="region of interest" description="Disordered" evidence="1">
    <location>
        <begin position="1"/>
        <end position="46"/>
    </location>
</feature>
<dbReference type="PANTHER" id="PTHR12917">
    <property type="entry name" value="ASPARTYL PROTEASE DDI-RELATED"/>
    <property type="match status" value="1"/>
</dbReference>
<dbReference type="GO" id="GO:0006508">
    <property type="term" value="P:proteolysis"/>
    <property type="evidence" value="ECO:0007669"/>
    <property type="project" value="InterPro"/>
</dbReference>
<dbReference type="SUPFAM" id="SSF50630">
    <property type="entry name" value="Acid proteases"/>
    <property type="match status" value="1"/>
</dbReference>
<comment type="caution">
    <text evidence="2">The sequence shown here is derived from an EMBL/GenBank/DDBJ whole genome shotgun (WGS) entry which is preliminary data.</text>
</comment>
<evidence type="ECO:0000313" key="3">
    <source>
        <dbReference type="Proteomes" id="UP000593568"/>
    </source>
</evidence>
<evidence type="ECO:0000313" key="2">
    <source>
        <dbReference type="EMBL" id="MBA0783213.1"/>
    </source>
</evidence>
<dbReference type="CDD" id="cd00303">
    <property type="entry name" value="retropepsin_like"/>
    <property type="match status" value="1"/>
</dbReference>
<feature type="compositionally biased region" description="Polar residues" evidence="1">
    <location>
        <begin position="20"/>
        <end position="30"/>
    </location>
</feature>
<dbReference type="Pfam" id="PF13975">
    <property type="entry name" value="gag-asp_proteas"/>
    <property type="match status" value="1"/>
</dbReference>
<evidence type="ECO:0008006" key="4">
    <source>
        <dbReference type="Google" id="ProtNLM"/>
    </source>
</evidence>
<dbReference type="InterPro" id="IPR021109">
    <property type="entry name" value="Peptidase_aspartic_dom_sf"/>
</dbReference>
<reference evidence="2 3" key="1">
    <citation type="journal article" date="2019" name="Genome Biol. Evol.">
        <title>Insights into the evolution of the New World diploid cottons (Gossypium, subgenus Houzingenia) based on genome sequencing.</title>
        <authorList>
            <person name="Grover C.E."/>
            <person name="Arick M.A. 2nd"/>
            <person name="Thrash A."/>
            <person name="Conover J.L."/>
            <person name="Sanders W.S."/>
            <person name="Peterson D.G."/>
            <person name="Frelichowski J.E."/>
            <person name="Scheffler J.A."/>
            <person name="Scheffler B.E."/>
            <person name="Wendel J.F."/>
        </authorList>
    </citation>
    <scope>NUCLEOTIDE SEQUENCE [LARGE SCALE GENOMIC DNA]</scope>
    <source>
        <strain evidence="2">8</strain>
        <tissue evidence="2">Leaf</tissue>
    </source>
</reference>
<gene>
    <name evidence="2" type="ORF">Gotri_000969</name>
</gene>
<dbReference type="Gene3D" id="2.40.70.10">
    <property type="entry name" value="Acid Proteases"/>
    <property type="match status" value="1"/>
</dbReference>
<dbReference type="PROSITE" id="PS00141">
    <property type="entry name" value="ASP_PROTEASE"/>
    <property type="match status" value="1"/>
</dbReference>
<proteinExistence type="predicted"/>
<dbReference type="EMBL" id="JABEZW010000013">
    <property type="protein sequence ID" value="MBA0783213.1"/>
    <property type="molecule type" value="Genomic_DNA"/>
</dbReference>
<feature type="compositionally biased region" description="Basic and acidic residues" evidence="1">
    <location>
        <begin position="32"/>
        <end position="46"/>
    </location>
</feature>
<dbReference type="InterPro" id="IPR001969">
    <property type="entry name" value="Aspartic_peptidase_AS"/>
</dbReference>
<evidence type="ECO:0000256" key="1">
    <source>
        <dbReference type="SAM" id="MobiDB-lite"/>
    </source>
</evidence>
<sequence length="285" mass="31999">MEKGNGERNHEEDEEGHINDGNSTDSTSGNGKPRDVNQESNNPRDKGKMIKCFICQGPHMVRKCPKKSIISAIKKKDEPKEEAKPIEGKTSMVNSMVLIPKKRNDEEGLMFVDINIVGQKRSAVIDTGASDLFISEKAAKKLGLSIKKSNKKIKIVNFEKAPTMRVVLNMELQIGKWKGNEDFEVIQLDDYNYVLGLNFLNRIQTILFPWADQIHIVTGPRNINSIERNATKAPSEKLVEHETDMRPVESTVEPSPLGKVDCVPDFEGKEAMQKQSKRVNVASKQ</sequence>
<protein>
    <recommendedName>
        <fullName evidence="4">Aspartic peptidase DDI1-type domain-containing protein</fullName>
    </recommendedName>
</protein>
<dbReference type="Proteomes" id="UP000593568">
    <property type="component" value="Unassembled WGS sequence"/>
</dbReference>
<feature type="compositionally biased region" description="Basic and acidic residues" evidence="1">
    <location>
        <begin position="1"/>
        <end position="11"/>
    </location>
</feature>
<organism evidence="2 3">
    <name type="scientific">Gossypium trilobum</name>
    <dbReference type="NCBI Taxonomy" id="34281"/>
    <lineage>
        <taxon>Eukaryota</taxon>
        <taxon>Viridiplantae</taxon>
        <taxon>Streptophyta</taxon>
        <taxon>Embryophyta</taxon>
        <taxon>Tracheophyta</taxon>
        <taxon>Spermatophyta</taxon>
        <taxon>Magnoliopsida</taxon>
        <taxon>eudicotyledons</taxon>
        <taxon>Gunneridae</taxon>
        <taxon>Pentapetalae</taxon>
        <taxon>rosids</taxon>
        <taxon>malvids</taxon>
        <taxon>Malvales</taxon>
        <taxon>Malvaceae</taxon>
        <taxon>Malvoideae</taxon>
        <taxon>Gossypium</taxon>
    </lineage>
</organism>
<name>A0A7J9FD20_9ROSI</name>
<dbReference type="PANTHER" id="PTHR12917:SF18">
    <property type="entry name" value="DNA DAMAGE-INDUCIBLE PROTEIN 1-LIKE"/>
    <property type="match status" value="1"/>
</dbReference>
<feature type="compositionally biased region" description="Basic and acidic residues" evidence="1">
    <location>
        <begin position="234"/>
        <end position="247"/>
    </location>
</feature>
<dbReference type="AlphaFoldDB" id="A0A7J9FD20"/>
<keyword evidence="3" id="KW-1185">Reference proteome</keyword>
<dbReference type="GO" id="GO:0004190">
    <property type="term" value="F:aspartic-type endopeptidase activity"/>
    <property type="evidence" value="ECO:0007669"/>
    <property type="project" value="InterPro"/>
</dbReference>